<dbReference type="Proteomes" id="UP000030752">
    <property type="component" value="Unassembled WGS sequence"/>
</dbReference>
<evidence type="ECO:0000256" key="1">
    <source>
        <dbReference type="ARBA" id="ARBA00004141"/>
    </source>
</evidence>
<protein>
    <recommendedName>
        <fullName evidence="8">Phosphatidic acid phosphatase type 2/haloperoxidase domain-containing protein</fullName>
    </recommendedName>
</protein>
<feature type="domain" description="Phosphatidic acid phosphatase type 2/haloperoxidase" evidence="8">
    <location>
        <begin position="104"/>
        <end position="245"/>
    </location>
</feature>
<evidence type="ECO:0000313" key="10">
    <source>
        <dbReference type="Proteomes" id="UP000030752"/>
    </source>
</evidence>
<evidence type="ECO:0000256" key="4">
    <source>
        <dbReference type="ARBA" id="ARBA00022989"/>
    </source>
</evidence>
<dbReference type="GO" id="GO:0008195">
    <property type="term" value="F:phosphatidate phosphatase activity"/>
    <property type="evidence" value="ECO:0007669"/>
    <property type="project" value="TreeGrafter"/>
</dbReference>
<name>W2RTS4_CYPE1</name>
<sequence length="319" mass="35880">MDPPLHERAGFVGSAARFYHRTYFADYVGFVLLEAAYMLTKLLITPVHRPFTLDDRRIQNPHADPERVSSFENFIYAGVIPFGLLLVWAAVTRPGFHKAHVTVLGFLISVAMSSFLTHVFKNAIGRARPDLIARCHPAKGTPAHQLIDYHVCMQTDAYKLNDGWRSFPSGHSSFAFSGLGYFSMVLAGQLHSIRPRTDLARVLIALVPLLGAFLVAASRTADYRHDVYDVTAGSILGFAMAYFGYRRYYRSLWDPMCHVPYPSPADDEKEERRLFAYKDPDEEAAASPRAESFDLNDLSEDESRPLNAGSKGKQRQESR</sequence>
<dbReference type="InterPro" id="IPR000326">
    <property type="entry name" value="PAP2/HPO"/>
</dbReference>
<keyword evidence="4 7" id="KW-1133">Transmembrane helix</keyword>
<keyword evidence="3 7" id="KW-0812">Transmembrane</keyword>
<comment type="subcellular location">
    <subcellularLocation>
        <location evidence="1">Membrane</location>
        <topology evidence="1">Multi-pass membrane protein</topology>
    </subcellularLocation>
</comment>
<evidence type="ECO:0000313" key="9">
    <source>
        <dbReference type="EMBL" id="ETN39881.1"/>
    </source>
</evidence>
<dbReference type="GO" id="GO:0006644">
    <property type="term" value="P:phospholipid metabolic process"/>
    <property type="evidence" value="ECO:0007669"/>
    <property type="project" value="InterPro"/>
</dbReference>
<dbReference type="VEuPathDB" id="FungiDB:HMPREF1541_06107"/>
<dbReference type="RefSeq" id="XP_008718666.1">
    <property type="nucleotide sequence ID" value="XM_008720444.1"/>
</dbReference>
<evidence type="ECO:0000256" key="5">
    <source>
        <dbReference type="ARBA" id="ARBA00023136"/>
    </source>
</evidence>
<dbReference type="STRING" id="1220924.W2RTS4"/>
<evidence type="ECO:0000256" key="7">
    <source>
        <dbReference type="SAM" id="Phobius"/>
    </source>
</evidence>
<dbReference type="SUPFAM" id="SSF48317">
    <property type="entry name" value="Acid phosphatase/Vanadium-dependent haloperoxidase"/>
    <property type="match status" value="1"/>
</dbReference>
<accession>W2RTS4</accession>
<feature type="transmembrane region" description="Helical" evidence="7">
    <location>
        <begin position="24"/>
        <end position="44"/>
    </location>
</feature>
<dbReference type="PANTHER" id="PTHR10165:SF35">
    <property type="entry name" value="RE23632P"/>
    <property type="match status" value="1"/>
</dbReference>
<dbReference type="SMART" id="SM00014">
    <property type="entry name" value="acidPPc"/>
    <property type="match status" value="1"/>
</dbReference>
<dbReference type="InterPro" id="IPR036938">
    <property type="entry name" value="PAP2/HPO_sf"/>
</dbReference>
<dbReference type="GO" id="GO:0016020">
    <property type="term" value="C:membrane"/>
    <property type="evidence" value="ECO:0007669"/>
    <property type="project" value="UniProtKB-SubCell"/>
</dbReference>
<dbReference type="InterPro" id="IPR043216">
    <property type="entry name" value="PAP-like"/>
</dbReference>
<evidence type="ECO:0000256" key="6">
    <source>
        <dbReference type="SAM" id="MobiDB-lite"/>
    </source>
</evidence>
<dbReference type="Gene3D" id="1.20.144.10">
    <property type="entry name" value="Phosphatidic acid phosphatase type 2/haloperoxidase"/>
    <property type="match status" value="1"/>
</dbReference>
<feature type="compositionally biased region" description="Basic and acidic residues" evidence="6">
    <location>
        <begin position="270"/>
        <end position="279"/>
    </location>
</feature>
<feature type="region of interest" description="Disordered" evidence="6">
    <location>
        <begin position="264"/>
        <end position="319"/>
    </location>
</feature>
<dbReference type="AlphaFoldDB" id="W2RTS4"/>
<dbReference type="Pfam" id="PF01569">
    <property type="entry name" value="PAP2"/>
    <property type="match status" value="1"/>
</dbReference>
<dbReference type="GO" id="GO:0046839">
    <property type="term" value="P:phospholipid dephosphorylation"/>
    <property type="evidence" value="ECO:0007669"/>
    <property type="project" value="TreeGrafter"/>
</dbReference>
<organism evidence="9 10">
    <name type="scientific">Cyphellophora europaea (strain CBS 101466)</name>
    <name type="common">Phialophora europaea</name>
    <dbReference type="NCBI Taxonomy" id="1220924"/>
    <lineage>
        <taxon>Eukaryota</taxon>
        <taxon>Fungi</taxon>
        <taxon>Dikarya</taxon>
        <taxon>Ascomycota</taxon>
        <taxon>Pezizomycotina</taxon>
        <taxon>Eurotiomycetes</taxon>
        <taxon>Chaetothyriomycetidae</taxon>
        <taxon>Chaetothyriales</taxon>
        <taxon>Cyphellophoraceae</taxon>
        <taxon>Cyphellophora</taxon>
    </lineage>
</organism>
<dbReference type="HOGENOM" id="CLU_021458_6_1_1"/>
<evidence type="ECO:0000259" key="8">
    <source>
        <dbReference type="SMART" id="SM00014"/>
    </source>
</evidence>
<evidence type="ECO:0000256" key="2">
    <source>
        <dbReference type="ARBA" id="ARBA00008816"/>
    </source>
</evidence>
<gene>
    <name evidence="9" type="ORF">HMPREF1541_06107</name>
</gene>
<dbReference type="OrthoDB" id="10030083at2759"/>
<evidence type="ECO:0000256" key="3">
    <source>
        <dbReference type="ARBA" id="ARBA00022692"/>
    </source>
</evidence>
<keyword evidence="10" id="KW-1185">Reference proteome</keyword>
<comment type="similarity">
    <text evidence="2">Belongs to the PA-phosphatase related phosphoesterase family.</text>
</comment>
<dbReference type="PANTHER" id="PTHR10165">
    <property type="entry name" value="LIPID PHOSPHATE PHOSPHATASE"/>
    <property type="match status" value="1"/>
</dbReference>
<proteinExistence type="inferred from homology"/>
<keyword evidence="5 7" id="KW-0472">Membrane</keyword>
<reference evidence="9 10" key="1">
    <citation type="submission" date="2013-03" db="EMBL/GenBank/DDBJ databases">
        <title>The Genome Sequence of Phialophora europaea CBS 101466.</title>
        <authorList>
            <consortium name="The Broad Institute Genomics Platform"/>
            <person name="Cuomo C."/>
            <person name="de Hoog S."/>
            <person name="Gorbushina A."/>
            <person name="Walker B."/>
            <person name="Young S.K."/>
            <person name="Zeng Q."/>
            <person name="Gargeya S."/>
            <person name="Fitzgerald M."/>
            <person name="Haas B."/>
            <person name="Abouelleil A."/>
            <person name="Allen A.W."/>
            <person name="Alvarado L."/>
            <person name="Arachchi H.M."/>
            <person name="Berlin A.M."/>
            <person name="Chapman S.B."/>
            <person name="Gainer-Dewar J."/>
            <person name="Goldberg J."/>
            <person name="Griggs A."/>
            <person name="Gujja S."/>
            <person name="Hansen M."/>
            <person name="Howarth C."/>
            <person name="Imamovic A."/>
            <person name="Ireland A."/>
            <person name="Larimer J."/>
            <person name="McCowan C."/>
            <person name="Murphy C."/>
            <person name="Pearson M."/>
            <person name="Poon T.W."/>
            <person name="Priest M."/>
            <person name="Roberts A."/>
            <person name="Saif S."/>
            <person name="Shea T."/>
            <person name="Sisk P."/>
            <person name="Sykes S."/>
            <person name="Wortman J."/>
            <person name="Nusbaum C."/>
            <person name="Birren B."/>
        </authorList>
    </citation>
    <scope>NUCLEOTIDE SEQUENCE [LARGE SCALE GENOMIC DNA]</scope>
    <source>
        <strain evidence="9 10">CBS 101466</strain>
    </source>
</reference>
<feature type="transmembrane region" description="Helical" evidence="7">
    <location>
        <begin position="74"/>
        <end position="91"/>
    </location>
</feature>
<dbReference type="CDD" id="cd03390">
    <property type="entry name" value="PAP2_containing_1_like"/>
    <property type="match status" value="1"/>
</dbReference>
<dbReference type="eggNOG" id="KOG3030">
    <property type="taxonomic scope" value="Eukaryota"/>
</dbReference>
<feature type="transmembrane region" description="Helical" evidence="7">
    <location>
        <begin position="227"/>
        <end position="245"/>
    </location>
</feature>
<dbReference type="EMBL" id="KB822721">
    <property type="protein sequence ID" value="ETN39881.1"/>
    <property type="molecule type" value="Genomic_DNA"/>
</dbReference>
<dbReference type="InParanoid" id="W2RTS4"/>
<dbReference type="FunCoup" id="W2RTS4">
    <property type="interactions" value="229"/>
</dbReference>
<feature type="transmembrane region" description="Helical" evidence="7">
    <location>
        <begin position="202"/>
        <end position="221"/>
    </location>
</feature>
<dbReference type="GeneID" id="19973446"/>
<feature type="transmembrane region" description="Helical" evidence="7">
    <location>
        <begin position="103"/>
        <end position="120"/>
    </location>
</feature>